<organism evidence="2 3">
    <name type="scientific">Vitis vinifera</name>
    <name type="common">Grape</name>
    <dbReference type="NCBI Taxonomy" id="29760"/>
    <lineage>
        <taxon>Eukaryota</taxon>
        <taxon>Viridiplantae</taxon>
        <taxon>Streptophyta</taxon>
        <taxon>Embryophyta</taxon>
        <taxon>Tracheophyta</taxon>
        <taxon>Spermatophyta</taxon>
        <taxon>Magnoliopsida</taxon>
        <taxon>eudicotyledons</taxon>
        <taxon>Gunneridae</taxon>
        <taxon>Pentapetalae</taxon>
        <taxon>rosids</taxon>
        <taxon>Vitales</taxon>
        <taxon>Vitaceae</taxon>
        <taxon>Viteae</taxon>
        <taxon>Vitis</taxon>
    </lineage>
</organism>
<dbReference type="InterPro" id="IPR013103">
    <property type="entry name" value="RVT_2"/>
</dbReference>
<comment type="caution">
    <text evidence="2">The sequence shown here is derived from an EMBL/GenBank/DDBJ whole genome shotgun (WGS) entry which is preliminary data.</text>
</comment>
<evidence type="ECO:0000259" key="1">
    <source>
        <dbReference type="Pfam" id="PF07727"/>
    </source>
</evidence>
<proteinExistence type="predicted"/>
<dbReference type="Pfam" id="PF07727">
    <property type="entry name" value="RVT_2"/>
    <property type="match status" value="1"/>
</dbReference>
<dbReference type="EMBL" id="QGNW01002584">
    <property type="protein sequence ID" value="RVW16835.1"/>
    <property type="molecule type" value="Genomic_DNA"/>
</dbReference>
<name>A0A438C0T9_VITVI</name>
<gene>
    <name evidence="2" type="primary">AtMg00820_18</name>
    <name evidence="2" type="ORF">CK203_098165</name>
</gene>
<dbReference type="AlphaFoldDB" id="A0A438C0T9"/>
<evidence type="ECO:0000313" key="2">
    <source>
        <dbReference type="EMBL" id="RVW16835.1"/>
    </source>
</evidence>
<protein>
    <submittedName>
        <fullName evidence="2">Putative mitochondrial protein</fullName>
    </submittedName>
</protein>
<dbReference type="Proteomes" id="UP000288805">
    <property type="component" value="Unassembled WGS sequence"/>
</dbReference>
<reference evidence="2 3" key="1">
    <citation type="journal article" date="2018" name="PLoS Genet.">
        <title>Population sequencing reveals clonal diversity and ancestral inbreeding in the grapevine cultivar Chardonnay.</title>
        <authorList>
            <person name="Roach M.J."/>
            <person name="Johnson D.L."/>
            <person name="Bohlmann J."/>
            <person name="van Vuuren H.J."/>
            <person name="Jones S.J."/>
            <person name="Pretorius I.S."/>
            <person name="Schmidt S.A."/>
            <person name="Borneman A.R."/>
        </authorList>
    </citation>
    <scope>NUCLEOTIDE SEQUENCE [LARGE SCALE GENOMIC DNA]</scope>
    <source>
        <strain evidence="3">cv. Chardonnay</strain>
        <tissue evidence="2">Leaf</tissue>
    </source>
</reference>
<evidence type="ECO:0000313" key="3">
    <source>
        <dbReference type="Proteomes" id="UP000288805"/>
    </source>
</evidence>
<feature type="domain" description="Reverse transcriptase Ty1/copia-type" evidence="1">
    <location>
        <begin position="99"/>
        <end position="159"/>
    </location>
</feature>
<accession>A0A438C0T9</accession>
<sequence>MAAWSESLAAIAGSVSTVSTKKRVRIFRDEIPPILTNSGKFSSCLVAETMVRNCVSLVAEKMVRNELKLIPNNIQEAIKPPEWRASIWEEIWALEKSGTWEISELLKGKKLVGCKWIFTVKCKENGIVDRFKARLVAKGFTQSYGVDYHETFAPNAKLNTNSSSVIIGNQLRLTSSLARHQVCLFECDLEE</sequence>